<organism evidence="1 2">
    <name type="scientific">Aliikangiella maris</name>
    <dbReference type="NCBI Taxonomy" id="3162458"/>
    <lineage>
        <taxon>Bacteria</taxon>
        <taxon>Pseudomonadati</taxon>
        <taxon>Pseudomonadota</taxon>
        <taxon>Gammaproteobacteria</taxon>
        <taxon>Oceanospirillales</taxon>
        <taxon>Pleioneaceae</taxon>
        <taxon>Aliikangiella</taxon>
    </lineage>
</organism>
<dbReference type="InterPro" id="IPR001451">
    <property type="entry name" value="Hexapep"/>
</dbReference>
<reference evidence="1 2" key="1">
    <citation type="submission" date="2024-06" db="EMBL/GenBank/DDBJ databases">
        <authorList>
            <person name="Li F."/>
        </authorList>
    </citation>
    <scope>NUCLEOTIDE SEQUENCE [LARGE SCALE GENOMIC DNA]</scope>
    <source>
        <strain evidence="1 2">GXAS 311</strain>
    </source>
</reference>
<keyword evidence="1" id="KW-0012">Acyltransferase</keyword>
<dbReference type="GO" id="GO:0016746">
    <property type="term" value="F:acyltransferase activity"/>
    <property type="evidence" value="ECO:0007669"/>
    <property type="project" value="UniProtKB-KW"/>
</dbReference>
<dbReference type="SUPFAM" id="SSF51161">
    <property type="entry name" value="Trimeric LpxA-like enzymes"/>
    <property type="match status" value="1"/>
</dbReference>
<dbReference type="PANTHER" id="PTHR23416">
    <property type="entry name" value="SIALIC ACID SYNTHASE-RELATED"/>
    <property type="match status" value="1"/>
</dbReference>
<dbReference type="InterPro" id="IPR051159">
    <property type="entry name" value="Hexapeptide_acetyltransf"/>
</dbReference>
<dbReference type="Gene3D" id="2.160.10.10">
    <property type="entry name" value="Hexapeptide repeat proteins"/>
    <property type="match status" value="1"/>
</dbReference>
<sequence>MPFNLPDLNALTIKQPFDSLTPELRQQRQKTHELCRNFNRAPSKGHLKKVVNNFACAGENIIIEPGFHCDYGQQIYMGNQIYININCTLLDGGKIYIGDNCLIGPNVQILTINHPISPSERLQKTSLASDVVIGKNVWLGAGAILLPGVIIGDGAVIGAGSVVTRPVAANQLVAGNPAKPITNSTQQNRTL</sequence>
<evidence type="ECO:0000313" key="2">
    <source>
        <dbReference type="Proteomes" id="UP001548189"/>
    </source>
</evidence>
<dbReference type="Pfam" id="PF00132">
    <property type="entry name" value="Hexapep"/>
    <property type="match status" value="1"/>
</dbReference>
<dbReference type="EMBL" id="JBEVCJ010000003">
    <property type="protein sequence ID" value="MET1254362.1"/>
    <property type="molecule type" value="Genomic_DNA"/>
</dbReference>
<keyword evidence="2" id="KW-1185">Reference proteome</keyword>
<dbReference type="CDD" id="cd03357">
    <property type="entry name" value="LbH_MAT_GAT"/>
    <property type="match status" value="1"/>
</dbReference>
<protein>
    <submittedName>
        <fullName evidence="1">Sugar O-acetyltransferase</fullName>
        <ecNumber evidence="1">2.3.1.-</ecNumber>
    </submittedName>
</protein>
<evidence type="ECO:0000313" key="1">
    <source>
        <dbReference type="EMBL" id="MET1254362.1"/>
    </source>
</evidence>
<accession>A0ABV2BS09</accession>
<dbReference type="Pfam" id="PF14602">
    <property type="entry name" value="Hexapep_2"/>
    <property type="match status" value="1"/>
</dbReference>
<dbReference type="InterPro" id="IPR018357">
    <property type="entry name" value="Hexapep_transf_CS"/>
</dbReference>
<name>A0ABV2BS09_9GAMM</name>
<keyword evidence="1" id="KW-0808">Transferase</keyword>
<proteinExistence type="predicted"/>
<dbReference type="PROSITE" id="PS00101">
    <property type="entry name" value="HEXAPEP_TRANSFERASES"/>
    <property type="match status" value="1"/>
</dbReference>
<comment type="caution">
    <text evidence="1">The sequence shown here is derived from an EMBL/GenBank/DDBJ whole genome shotgun (WGS) entry which is preliminary data.</text>
</comment>
<dbReference type="EC" id="2.3.1.-" evidence="1"/>
<dbReference type="Proteomes" id="UP001548189">
    <property type="component" value="Unassembled WGS sequence"/>
</dbReference>
<dbReference type="PANTHER" id="PTHR23416:SF23">
    <property type="entry name" value="ACETYLTRANSFERASE C18B11.09C-RELATED"/>
    <property type="match status" value="1"/>
</dbReference>
<dbReference type="InterPro" id="IPR011004">
    <property type="entry name" value="Trimer_LpxA-like_sf"/>
</dbReference>
<gene>
    <name evidence="1" type="ORF">ABVT43_04395</name>
</gene>